<feature type="transmembrane region" description="Helical" evidence="1">
    <location>
        <begin position="194"/>
        <end position="215"/>
    </location>
</feature>
<evidence type="ECO:0000313" key="3">
    <source>
        <dbReference type="Proteomes" id="UP000037747"/>
    </source>
</evidence>
<comment type="cofactor">
    <cofactor evidence="1">
        <name>Fe(2+)</name>
        <dbReference type="ChEBI" id="CHEBI:29033"/>
    </cofactor>
</comment>
<accession>A0A0M9ASA4</accession>
<dbReference type="GO" id="GO:0005886">
    <property type="term" value="C:plasma membrane"/>
    <property type="evidence" value="ECO:0007669"/>
    <property type="project" value="UniProtKB-SubCell"/>
</dbReference>
<feature type="transmembrane region" description="Helical" evidence="1">
    <location>
        <begin position="20"/>
        <end position="41"/>
    </location>
</feature>
<keyword evidence="1" id="KW-0472">Membrane</keyword>
<keyword evidence="1" id="KW-0408">Iron</keyword>
<dbReference type="EC" id="1.13.11.63" evidence="1"/>
<dbReference type="Pfam" id="PF15461">
    <property type="entry name" value="BCD"/>
    <property type="match status" value="1"/>
</dbReference>
<feature type="transmembrane region" description="Helical" evidence="1">
    <location>
        <begin position="164"/>
        <end position="182"/>
    </location>
</feature>
<comment type="caution">
    <text evidence="1">Lacks conserved residue(s) required for the propagation of feature annotation.</text>
</comment>
<feature type="transmembrane region" description="Helical" evidence="1">
    <location>
        <begin position="314"/>
        <end position="336"/>
    </location>
</feature>
<organism evidence="2 3">
    <name type="scientific">Halorubrum tropicale</name>
    <dbReference type="NCBI Taxonomy" id="1765655"/>
    <lineage>
        <taxon>Archaea</taxon>
        <taxon>Methanobacteriati</taxon>
        <taxon>Methanobacteriota</taxon>
        <taxon>Stenosarchaea group</taxon>
        <taxon>Halobacteria</taxon>
        <taxon>Halobacteriales</taxon>
        <taxon>Haloferacaceae</taxon>
        <taxon>Halorubrum</taxon>
    </lineage>
</organism>
<evidence type="ECO:0000256" key="1">
    <source>
        <dbReference type="HAMAP-Rule" id="MF_02093"/>
    </source>
</evidence>
<sequence length="350" mass="36588">MSTSTASPVRRLIGEPERTAIGASRAALLLLAVGFGALSAVGTDVSLRTQMIAYLVGMVALNLPHGGYEHFSNLRRRGLPFGARYVALYLGFVASFVALFVFAPLPALALAFGTAVAKGGHGDLRVMDALVGTEHLPTKPQRALAALIRGGAVMIVPAVFWTETFYGFTGIMLGVFDGQLAGPAASNPETVTTALGAVFGLGVVAHLGGGLVTSLRATGGVSRSWLLDAAETLLLVAYFALVPVVVAIGLYFPLWYSMRQSARSMVVEREQPDRTEGVSLVVAWGVLVVGALVTASVATALWTVAPNPVAGGSLLSGAVAFYTIFVCVIAMPHVVVGEWLDFGRGIWYVP</sequence>
<keyword evidence="1 2" id="KW-0223">Dioxygenase</keyword>
<reference evidence="2 3" key="1">
    <citation type="submission" date="2015-08" db="EMBL/GenBank/DDBJ databases">
        <title>Genomes of Isolates from Cabo Rojo, PR.</title>
        <authorList>
            <person name="Sanchez-Nieves R.L."/>
            <person name="Montalvo-Rodriguez R."/>
        </authorList>
    </citation>
    <scope>NUCLEOTIDE SEQUENCE [LARGE SCALE GENOMIC DNA]</scope>
    <source>
        <strain evidence="2 3">5</strain>
    </source>
</reference>
<dbReference type="AlphaFoldDB" id="A0A0M9ASA4"/>
<dbReference type="GO" id="GO:0003834">
    <property type="term" value="F:beta-carotene 15,15'-dioxygenase activity"/>
    <property type="evidence" value="ECO:0007669"/>
    <property type="project" value="UniProtKB-EC"/>
</dbReference>
<dbReference type="HAMAP" id="MF_02093">
    <property type="entry name" value="Beta_carotene_diox"/>
    <property type="match status" value="1"/>
</dbReference>
<keyword evidence="1" id="KW-1003">Cell membrane</keyword>
<keyword evidence="3" id="KW-1185">Reference proteome</keyword>
<keyword evidence="1" id="KW-0560">Oxidoreductase</keyword>
<comment type="function">
    <text evidence="1">Catalyzes the cleavage of beta-carotene at its central double bond (15,15') to yield two molecules of all-trans-retinal.</text>
</comment>
<name>A0A0M9ASA4_9EURY</name>
<dbReference type="GO" id="GO:0005506">
    <property type="term" value="F:iron ion binding"/>
    <property type="evidence" value="ECO:0007669"/>
    <property type="project" value="UniProtKB-UniRule"/>
</dbReference>
<dbReference type="RefSeq" id="WP_053771662.1">
    <property type="nucleotide sequence ID" value="NZ_LIST01000003.1"/>
</dbReference>
<dbReference type="Proteomes" id="UP000037747">
    <property type="component" value="Unassembled WGS sequence"/>
</dbReference>
<dbReference type="GO" id="GO:0010436">
    <property type="term" value="F:carotenoid dioxygenase activity"/>
    <property type="evidence" value="ECO:0007669"/>
    <property type="project" value="UniProtKB-UniRule"/>
</dbReference>
<dbReference type="OrthoDB" id="206064at2157"/>
<dbReference type="STRING" id="1765655.AMR74_08610"/>
<proteinExistence type="inferred from homology"/>
<keyword evidence="1" id="KW-0812">Transmembrane</keyword>
<dbReference type="EMBL" id="LIST01000003">
    <property type="protein sequence ID" value="KOX96491.1"/>
    <property type="molecule type" value="Genomic_DNA"/>
</dbReference>
<dbReference type="InterPro" id="IPR022270">
    <property type="entry name" value="Blh_diox"/>
</dbReference>
<dbReference type="PATRIC" id="fig|1705389.3.peg.2488"/>
<comment type="caution">
    <text evidence="2">The sequence shown here is derived from an EMBL/GenBank/DDBJ whole genome shotgun (WGS) entry which is preliminary data.</text>
</comment>
<comment type="catalytic activity">
    <reaction evidence="1">
        <text>all-trans-beta-carotene + O2 = 2 all-trans-retinal</text>
        <dbReference type="Rhea" id="RHEA:32887"/>
        <dbReference type="ChEBI" id="CHEBI:15379"/>
        <dbReference type="ChEBI" id="CHEBI:17579"/>
        <dbReference type="ChEBI" id="CHEBI:17898"/>
        <dbReference type="EC" id="1.13.11.63"/>
    </reaction>
</comment>
<feature type="transmembrane region" description="Helical" evidence="1">
    <location>
        <begin position="235"/>
        <end position="256"/>
    </location>
</feature>
<feature type="transmembrane region" description="Helical" evidence="1">
    <location>
        <begin position="277"/>
        <end position="302"/>
    </location>
</feature>
<gene>
    <name evidence="2" type="ORF">AMR74_08610</name>
</gene>
<keyword evidence="1" id="KW-1133">Transmembrane helix</keyword>
<feature type="transmembrane region" description="Helical" evidence="1">
    <location>
        <begin position="85"/>
        <end position="105"/>
    </location>
</feature>
<comment type="subcellular location">
    <subcellularLocation>
        <location evidence="1">Cell membrane</location>
        <topology evidence="1">Multi-pass membrane protein</topology>
    </subcellularLocation>
</comment>
<dbReference type="GO" id="GO:0016121">
    <property type="term" value="P:carotene catabolic process"/>
    <property type="evidence" value="ECO:0007669"/>
    <property type="project" value="UniProtKB-UniRule"/>
</dbReference>
<feature type="transmembrane region" description="Helical" evidence="1">
    <location>
        <begin position="47"/>
        <end position="64"/>
    </location>
</feature>
<keyword evidence="1" id="KW-0479">Metal-binding</keyword>
<comment type="similarity">
    <text evidence="1">Belongs to the Brp/Blh beta-carotene diooxygenase family.</text>
</comment>
<protein>
    <recommendedName>
        <fullName evidence="1">Probable beta-carotene 15,15'-dioxygenase</fullName>
        <ecNumber evidence="1">1.13.11.63</ecNumber>
    </recommendedName>
</protein>
<dbReference type="NCBIfam" id="TIGR03753">
    <property type="entry name" value="blh_monoox"/>
    <property type="match status" value="1"/>
</dbReference>
<evidence type="ECO:0000313" key="2">
    <source>
        <dbReference type="EMBL" id="KOX96491.1"/>
    </source>
</evidence>